<dbReference type="RefSeq" id="WP_271905872.1">
    <property type="nucleotide sequence ID" value="NZ_JAMDHD010000018.1"/>
</dbReference>
<evidence type="ECO:0000313" key="1">
    <source>
        <dbReference type="EMBL" id="MDD0985542.1"/>
    </source>
</evidence>
<protein>
    <submittedName>
        <fullName evidence="1">Uncharacterized protein</fullName>
    </submittedName>
</protein>
<proteinExistence type="predicted"/>
<keyword evidence="2" id="KW-1185">Reference proteome</keyword>
<sequence>MAIKLEIHATDPEVISLVQRYWAMNEECKPVENVSAMLPFREILKPHALAAYIRTQCTAFDENQNCSVCGCELSITSRSEVKRFKQHPLWPCSACKAELDEARRVAEAEAEADLQRRVAKHAERITALTTNYSALPDDLAFILLALRGAISPSLFGGRFTFHDCRALSPLYSEMFITRLYKAGVISDDPRATGSSAYFVNANGLNYYREKARFFLVPDELLGGGEEAFNELVVRTYTNKQSLLALWYDYTMADCMAYLHNQLEEYRQVFPLHKTEEIKSAIYTALKYYSTRDVWSMLWRVVQTVSSNSNYKYSNREKSAGTIATKLRLQFEKARNEKTDLGVWNRLKSLPAGALGQVFYELYGIDETTDASVIIKKLSDENPIERDETEASIDAQVKELMACALANGSGAAAIYDFAELVRNGASTSEAVEQITEIYAVKCADEVSTCSENES</sequence>
<dbReference type="EMBL" id="JAMDHD010000018">
    <property type="protein sequence ID" value="MDD0985542.1"/>
    <property type="molecule type" value="Genomic_DNA"/>
</dbReference>
<dbReference type="Proteomes" id="UP001148189">
    <property type="component" value="Unassembled WGS sequence"/>
</dbReference>
<organism evidence="1 2">
    <name type="scientific">Pseudomonas shahriarae</name>
    <dbReference type="NCBI Taxonomy" id="2745512"/>
    <lineage>
        <taxon>Bacteria</taxon>
        <taxon>Pseudomonadati</taxon>
        <taxon>Pseudomonadota</taxon>
        <taxon>Gammaproteobacteria</taxon>
        <taxon>Pseudomonadales</taxon>
        <taxon>Pseudomonadaceae</taxon>
        <taxon>Pseudomonas</taxon>
    </lineage>
</organism>
<evidence type="ECO:0000313" key="2">
    <source>
        <dbReference type="Proteomes" id="UP001148189"/>
    </source>
</evidence>
<name>A0ABT5NCN1_9PSED</name>
<comment type="caution">
    <text evidence="1">The sequence shown here is derived from an EMBL/GenBank/DDBJ whole genome shotgun (WGS) entry which is preliminary data.</text>
</comment>
<gene>
    <name evidence="1" type="ORF">M5G21_11275</name>
</gene>
<reference evidence="1" key="1">
    <citation type="submission" date="2022-05" db="EMBL/GenBank/DDBJ databases">
        <title>Novel Pseudomonas spp. Isolated from a Rainbow Trout Aquaculture Facility.</title>
        <authorList>
            <person name="Testerman T."/>
            <person name="Graf J."/>
        </authorList>
    </citation>
    <scope>NUCLEOTIDE SEQUENCE</scope>
    <source>
        <strain evidence="1">ID1050</strain>
    </source>
</reference>
<accession>A0ABT5NCN1</accession>